<proteinExistence type="predicted"/>
<evidence type="ECO:0000256" key="1">
    <source>
        <dbReference type="ARBA" id="ARBA00022737"/>
    </source>
</evidence>
<reference evidence="4 5" key="1">
    <citation type="submission" date="2024-02" db="EMBL/GenBank/DDBJ databases">
        <title>De novo assembly and annotation of 12 fungi associated with fruit tree decline syndrome in Ontario, Canada.</title>
        <authorList>
            <person name="Sulman M."/>
            <person name="Ellouze W."/>
            <person name="Ilyukhin E."/>
        </authorList>
    </citation>
    <scope>NUCLEOTIDE SEQUENCE [LARGE SCALE GENOMIC DNA]</scope>
    <source>
        <strain evidence="4 5">M1-105</strain>
    </source>
</reference>
<dbReference type="InterPro" id="IPR029498">
    <property type="entry name" value="HeLo_dom"/>
</dbReference>
<gene>
    <name evidence="4" type="ORF">SLS56_009056</name>
</gene>
<feature type="domain" description="Prion-inhibition and propagation HeLo" evidence="2">
    <location>
        <begin position="5"/>
        <end position="190"/>
    </location>
</feature>
<keyword evidence="1" id="KW-0677">Repeat</keyword>
<dbReference type="PANTHER" id="PTHR10039">
    <property type="entry name" value="AMELOGENIN"/>
    <property type="match status" value="1"/>
</dbReference>
<evidence type="ECO:0000313" key="5">
    <source>
        <dbReference type="Proteomes" id="UP001521116"/>
    </source>
</evidence>
<dbReference type="InterPro" id="IPR038305">
    <property type="entry name" value="HeLo_sf"/>
</dbReference>
<protein>
    <recommendedName>
        <fullName evidence="6">Ankyrin repeat protein</fullName>
    </recommendedName>
</protein>
<evidence type="ECO:0008006" key="6">
    <source>
        <dbReference type="Google" id="ProtNLM"/>
    </source>
</evidence>
<dbReference type="Pfam" id="PF14479">
    <property type="entry name" value="HeLo"/>
    <property type="match status" value="1"/>
</dbReference>
<comment type="caution">
    <text evidence="4">The sequence shown here is derived from an EMBL/GenBank/DDBJ whole genome shotgun (WGS) entry which is preliminary data.</text>
</comment>
<evidence type="ECO:0000313" key="4">
    <source>
        <dbReference type="EMBL" id="KAL1621714.1"/>
    </source>
</evidence>
<dbReference type="PANTHER" id="PTHR10039:SF14">
    <property type="entry name" value="NACHT DOMAIN-CONTAINING PROTEIN"/>
    <property type="match status" value="1"/>
</dbReference>
<feature type="domain" description="Nephrocystin 3-like N-terminal" evidence="3">
    <location>
        <begin position="224"/>
        <end position="266"/>
    </location>
</feature>
<dbReference type="Gene3D" id="1.20.120.1020">
    <property type="entry name" value="Prion-inhibition and propagation, HeLo domain"/>
    <property type="match status" value="1"/>
</dbReference>
<keyword evidence="5" id="KW-1185">Reference proteome</keyword>
<accession>A0ABR3SIU9</accession>
<organism evidence="4 5">
    <name type="scientific">Neofusicoccum ribis</name>
    <dbReference type="NCBI Taxonomy" id="45134"/>
    <lineage>
        <taxon>Eukaryota</taxon>
        <taxon>Fungi</taxon>
        <taxon>Dikarya</taxon>
        <taxon>Ascomycota</taxon>
        <taxon>Pezizomycotina</taxon>
        <taxon>Dothideomycetes</taxon>
        <taxon>Dothideomycetes incertae sedis</taxon>
        <taxon>Botryosphaeriales</taxon>
        <taxon>Botryosphaeriaceae</taxon>
        <taxon>Neofusicoccum</taxon>
    </lineage>
</organism>
<sequence>MEAAGLAIGVVGLAALVSSCKHLMDQIDSFRHVGSEARPILAEFSASKLIFDRWLQNVDVSGDAVKTADGKPVDEKTAHVLQDLISCIKESLKSIEVVISDFSMSPAEFTQSGDKPALKERPTDLSTKTKFQWAFFRKEKAIKEVQNFYRLIQKLHALIPVSGPSGDTPHKRASTRDPVDELAAHLDKLSERNNADTRRSIDQWLGAKSTESYYEDRLRERQDETCSWIFDRPAFVSWISPEFPDDSAKLLWLHAPPGFGKTILNRFQFLKALRRLISDSKTRILVVSRDSLDIRSALHPEQVEDRATILEVAISKHDVEEDLKSFSKTIVNQKLANRTEDLRTELADQMAERADGMFLWVKLHQSGLRGSKNKKRLQEIISSMPQGLQRTYDKNMDRIKSLESTDRSRAFFILRWLMIGPGMPTVGQIAVGFAVRMSGQGPALQCDELPESVDQVYIDEEILSTCADLVEVKAARPDQPHQYRVLSFIHSSIREYMLQVVPEDTPAISFSDKSFQREQL</sequence>
<evidence type="ECO:0000259" key="2">
    <source>
        <dbReference type="Pfam" id="PF14479"/>
    </source>
</evidence>
<evidence type="ECO:0000259" key="3">
    <source>
        <dbReference type="Pfam" id="PF24883"/>
    </source>
</evidence>
<name>A0ABR3SIU9_9PEZI</name>
<dbReference type="EMBL" id="JAJVDC020000146">
    <property type="protein sequence ID" value="KAL1621714.1"/>
    <property type="molecule type" value="Genomic_DNA"/>
</dbReference>
<dbReference type="Pfam" id="PF24883">
    <property type="entry name" value="NPHP3_N"/>
    <property type="match status" value="1"/>
</dbReference>
<dbReference type="InterPro" id="IPR056884">
    <property type="entry name" value="NPHP3-like_N"/>
</dbReference>
<dbReference type="Proteomes" id="UP001521116">
    <property type="component" value="Unassembled WGS sequence"/>
</dbReference>